<dbReference type="InterPro" id="IPR008254">
    <property type="entry name" value="Flavodoxin/NO_synth"/>
</dbReference>
<keyword evidence="4" id="KW-1185">Reference proteome</keyword>
<feature type="region of interest" description="Disordered" evidence="1">
    <location>
        <begin position="59"/>
        <end position="87"/>
    </location>
</feature>
<name>A0A6N7W4Z3_9ACTO</name>
<dbReference type="Proteomes" id="UP000470875">
    <property type="component" value="Unassembled WGS sequence"/>
</dbReference>
<reference evidence="3 4" key="1">
    <citation type="submission" date="2019-08" db="EMBL/GenBank/DDBJ databases">
        <title>In-depth cultivation of the pig gut microbiome towards novel bacterial diversity and tailored functional studies.</title>
        <authorList>
            <person name="Wylensek D."/>
            <person name="Hitch T.C.A."/>
            <person name="Clavel T."/>
        </authorList>
    </citation>
    <scope>NUCLEOTIDE SEQUENCE [LARGE SCALE GENOMIC DNA]</scope>
    <source>
        <strain evidence="3 4">WB03_NA08</strain>
    </source>
</reference>
<dbReference type="AlphaFoldDB" id="A0A6N7W4Z3"/>
<dbReference type="EMBL" id="VULO01000001">
    <property type="protein sequence ID" value="MSS83296.1"/>
    <property type="molecule type" value="Genomic_DNA"/>
</dbReference>
<comment type="caution">
    <text evidence="3">The sequence shown here is derived from an EMBL/GenBank/DDBJ whole genome shotgun (WGS) entry which is preliminary data.</text>
</comment>
<evidence type="ECO:0000259" key="2">
    <source>
        <dbReference type="PROSITE" id="PS50902"/>
    </source>
</evidence>
<dbReference type="SUPFAM" id="SSF52218">
    <property type="entry name" value="Flavoproteins"/>
    <property type="match status" value="1"/>
</dbReference>
<gene>
    <name evidence="3" type="ORF">FYJ24_00645</name>
</gene>
<dbReference type="RefSeq" id="WP_154542618.1">
    <property type="nucleotide sequence ID" value="NZ_VULO01000001.1"/>
</dbReference>
<evidence type="ECO:0000256" key="1">
    <source>
        <dbReference type="SAM" id="MobiDB-lite"/>
    </source>
</evidence>
<organism evidence="3 4">
    <name type="scientific">Scrofimicrobium canadense</name>
    <dbReference type="NCBI Taxonomy" id="2652290"/>
    <lineage>
        <taxon>Bacteria</taxon>
        <taxon>Bacillati</taxon>
        <taxon>Actinomycetota</taxon>
        <taxon>Actinomycetes</taxon>
        <taxon>Actinomycetales</taxon>
        <taxon>Actinomycetaceae</taxon>
        <taxon>Scrofimicrobium</taxon>
    </lineage>
</organism>
<feature type="domain" description="Flavodoxin-like" evidence="2">
    <location>
        <begin position="3"/>
        <end position="167"/>
    </location>
</feature>
<proteinExistence type="predicted"/>
<dbReference type="PROSITE" id="PS50902">
    <property type="entry name" value="FLAVODOXIN_LIKE"/>
    <property type="match status" value="1"/>
</dbReference>
<protein>
    <submittedName>
        <fullName evidence="3">Flavodoxin</fullName>
    </submittedName>
</protein>
<evidence type="ECO:0000313" key="4">
    <source>
        <dbReference type="Proteomes" id="UP000470875"/>
    </source>
</evidence>
<accession>A0A6N7W4Z3</accession>
<dbReference type="Gene3D" id="3.40.50.360">
    <property type="match status" value="1"/>
</dbReference>
<evidence type="ECO:0000313" key="3">
    <source>
        <dbReference type="EMBL" id="MSS83296.1"/>
    </source>
</evidence>
<sequence length="169" mass="18136">MDTLIVVESHCGNTWRIAEAIASSIPDATVMRVDDAPHIIDPRVTTLIVGAPTHAFTLSTADSRESARQRTTSGAKESRQSGFHPSRTGLREWIDSASIPQGTRVAAFDTCVKGVGPLFGRAAKKANKLLAKKGIHASATETFWVTGDDHLHDGELDRAAVWATAFSKS</sequence>
<dbReference type="InterPro" id="IPR029039">
    <property type="entry name" value="Flavoprotein-like_sf"/>
</dbReference>
<dbReference type="GO" id="GO:0010181">
    <property type="term" value="F:FMN binding"/>
    <property type="evidence" value="ECO:0007669"/>
    <property type="project" value="InterPro"/>
</dbReference>
<feature type="compositionally biased region" description="Polar residues" evidence="1">
    <location>
        <begin position="69"/>
        <end position="83"/>
    </location>
</feature>